<protein>
    <submittedName>
        <fullName evidence="1">DUF416 domain-containing protein</fullName>
    </submittedName>
</protein>
<dbReference type="Proteomes" id="UP000288293">
    <property type="component" value="Unassembled WGS sequence"/>
</dbReference>
<proteinExistence type="predicted"/>
<accession>A0A432WAH9</accession>
<dbReference type="Gene3D" id="1.20.1590.10">
    <property type="entry name" value="YP_001051499.1 domain like"/>
    <property type="match status" value="1"/>
</dbReference>
<dbReference type="Pfam" id="PF04222">
    <property type="entry name" value="DUF416"/>
    <property type="match status" value="1"/>
</dbReference>
<reference evidence="1 2" key="1">
    <citation type="journal article" date="2011" name="Front. Microbiol.">
        <title>Genomic signatures of strain selection and enhancement in Bacillus atrophaeus var. globigii, a historical biowarfare simulant.</title>
        <authorList>
            <person name="Gibbons H.S."/>
            <person name="Broomall S.M."/>
            <person name="McNew L.A."/>
            <person name="Daligault H."/>
            <person name="Chapman C."/>
            <person name="Bruce D."/>
            <person name="Karavis M."/>
            <person name="Krepps M."/>
            <person name="McGregor P.A."/>
            <person name="Hong C."/>
            <person name="Park K.H."/>
            <person name="Akmal A."/>
            <person name="Feldman A."/>
            <person name="Lin J.S."/>
            <person name="Chang W.E."/>
            <person name="Higgs B.W."/>
            <person name="Demirev P."/>
            <person name="Lindquist J."/>
            <person name="Liem A."/>
            <person name="Fochler E."/>
            <person name="Read T.D."/>
            <person name="Tapia R."/>
            <person name="Johnson S."/>
            <person name="Bishop-Lilly K.A."/>
            <person name="Detter C."/>
            <person name="Han C."/>
            <person name="Sozhamannan S."/>
            <person name="Rosenzweig C.N."/>
            <person name="Skowronski E.W."/>
        </authorList>
    </citation>
    <scope>NUCLEOTIDE SEQUENCE [LARGE SCALE GENOMIC DNA]</scope>
    <source>
        <strain evidence="1 2">MLST1</strain>
    </source>
</reference>
<dbReference type="EMBL" id="PIPL01000001">
    <property type="protein sequence ID" value="RUO27153.1"/>
    <property type="molecule type" value="Genomic_DNA"/>
</dbReference>
<dbReference type="InterPro" id="IPR007338">
    <property type="entry name" value="DUF416"/>
</dbReference>
<sequence length="206" mass="22986">MTKHTTFQQIRELPFEHQALLACYLCARMRPNYDLFHRVTGFGDPKVLQGALDVVWQWLAQGGKANFSRWQEKVDDETPSEYGHDLLGVYPAMEACTAISTMLQGLIDKEGSPLLDVAKVSQGSVAHFLELSEGADMEVQAREQMLQEHELTAYEIAMQQAMVTFLSSQEELSPELVKQVRGMVADEGISNLGLAIEDLENAAPTR</sequence>
<evidence type="ECO:0000313" key="1">
    <source>
        <dbReference type="EMBL" id="RUO27153.1"/>
    </source>
</evidence>
<dbReference type="AlphaFoldDB" id="A0A432WAH9"/>
<dbReference type="OrthoDB" id="9204516at2"/>
<gene>
    <name evidence="1" type="ORF">CWE09_09030</name>
</gene>
<dbReference type="InterPro" id="IPR023381">
    <property type="entry name" value="YP001051499.1-like_dom_sf"/>
</dbReference>
<name>A0A432WAH9_9GAMM</name>
<comment type="caution">
    <text evidence="1">The sequence shown here is derived from an EMBL/GenBank/DDBJ whole genome shotgun (WGS) entry which is preliminary data.</text>
</comment>
<keyword evidence="2" id="KW-1185">Reference proteome</keyword>
<organism evidence="1 2">
    <name type="scientific">Aliidiomarina minuta</name>
    <dbReference type="NCBI Taxonomy" id="880057"/>
    <lineage>
        <taxon>Bacteria</taxon>
        <taxon>Pseudomonadati</taxon>
        <taxon>Pseudomonadota</taxon>
        <taxon>Gammaproteobacteria</taxon>
        <taxon>Alteromonadales</taxon>
        <taxon>Idiomarinaceae</taxon>
        <taxon>Aliidiomarina</taxon>
    </lineage>
</organism>
<dbReference type="RefSeq" id="WP_126803630.1">
    <property type="nucleotide sequence ID" value="NZ_PIPL01000001.1"/>
</dbReference>
<evidence type="ECO:0000313" key="2">
    <source>
        <dbReference type="Proteomes" id="UP000288293"/>
    </source>
</evidence>